<name>A0A418SBB3_9RHOB</name>
<organism evidence="1 2">
    <name type="scientific">Pseudooceanicola algae</name>
    <dbReference type="NCBI Taxonomy" id="1537215"/>
    <lineage>
        <taxon>Bacteria</taxon>
        <taxon>Pseudomonadati</taxon>
        <taxon>Pseudomonadota</taxon>
        <taxon>Alphaproteobacteria</taxon>
        <taxon>Rhodobacterales</taxon>
        <taxon>Paracoccaceae</taxon>
        <taxon>Pseudooceanicola</taxon>
    </lineage>
</organism>
<accession>A0A418SBB3</accession>
<dbReference type="EMBL" id="CP060436">
    <property type="protein sequence ID" value="QPM91408.1"/>
    <property type="molecule type" value="Genomic_DNA"/>
</dbReference>
<dbReference type="AlphaFoldDB" id="A0A418SBB3"/>
<evidence type="ECO:0000313" key="1">
    <source>
        <dbReference type="EMBL" id="QPM91408.1"/>
    </source>
</evidence>
<evidence type="ECO:0000313" key="2">
    <source>
        <dbReference type="Proteomes" id="UP000283786"/>
    </source>
</evidence>
<protein>
    <recommendedName>
        <fullName evidence="3">ABC-2 type transporter</fullName>
    </recommendedName>
</protein>
<proteinExistence type="predicted"/>
<evidence type="ECO:0008006" key="3">
    <source>
        <dbReference type="Google" id="ProtNLM"/>
    </source>
</evidence>
<dbReference type="OrthoDB" id="7835223at2"/>
<dbReference type="RefSeq" id="WP_119841111.1">
    <property type="nucleotide sequence ID" value="NZ_CP060436.1"/>
</dbReference>
<keyword evidence="2" id="KW-1185">Reference proteome</keyword>
<sequence length="273" mass="30806">MFQKRTQQTRLQTALAMAGLVFHSAAHSVRANHRLAIMSIIANIFRIVVIMGIFLMMYQILGMRRSAVRGDFVLFLLTGVFLYVTHVRTVGAVAGAAGPTAPMMQHAPMNPFIEIASTALASFYTQFLSLLVILFFYYVAVNHFVIDQPVGAFFCFLATWFTGVAVGLVFMAMKPWSPGVTDICLTLYRRINMIASGKLFLANNLQPSMRNLFDWNPLFHAIDQARGFTFINYYPHFTSLAYAWYVGLAIFCIGLIAEYYTTRKASLSWDARR</sequence>
<gene>
    <name evidence="1" type="ORF">PSAL_026610</name>
</gene>
<reference evidence="1 2" key="1">
    <citation type="submission" date="2020-08" db="EMBL/GenBank/DDBJ databases">
        <title>Genome sequence of Rhodobacteraceae bacterium Lw-13e.</title>
        <authorList>
            <person name="Poehlein A."/>
            <person name="Wolter L."/>
            <person name="Daniel R."/>
            <person name="Brinkhoff T."/>
        </authorList>
    </citation>
    <scope>NUCLEOTIDE SEQUENCE [LARGE SCALE GENOMIC DNA]</scope>
    <source>
        <strain evidence="1 2">Lw-13e</strain>
    </source>
</reference>
<dbReference type="Proteomes" id="UP000283786">
    <property type="component" value="Chromosome"/>
</dbReference>
<dbReference type="KEGG" id="palw:PSAL_026610"/>